<organism evidence="2 3">
    <name type="scientific">Seminibacterium arietis</name>
    <dbReference type="NCBI Taxonomy" id="1173502"/>
    <lineage>
        <taxon>Bacteria</taxon>
        <taxon>Pseudomonadati</taxon>
        <taxon>Pseudomonadota</taxon>
        <taxon>Gammaproteobacteria</taxon>
        <taxon>Pasteurellales</taxon>
        <taxon>Pasteurellaceae</taxon>
        <taxon>Seminibacterium</taxon>
    </lineage>
</organism>
<proteinExistence type="predicted"/>
<evidence type="ECO:0000313" key="3">
    <source>
        <dbReference type="Proteomes" id="UP001596996"/>
    </source>
</evidence>
<reference evidence="3" key="1">
    <citation type="journal article" date="2019" name="Int. J. Syst. Evol. Microbiol.">
        <title>The Global Catalogue of Microorganisms (GCM) 10K type strain sequencing project: providing services to taxonomists for standard genome sequencing and annotation.</title>
        <authorList>
            <consortium name="The Broad Institute Genomics Platform"/>
            <consortium name="The Broad Institute Genome Sequencing Center for Infectious Disease"/>
            <person name="Wu L."/>
            <person name="Ma J."/>
        </authorList>
    </citation>
    <scope>NUCLEOTIDE SEQUENCE [LARGE SCALE GENOMIC DNA]</scope>
    <source>
        <strain evidence="3">CCUG 61707</strain>
    </source>
</reference>
<dbReference type="EMBL" id="JBHTJN010000001">
    <property type="protein sequence ID" value="MFD0965291.1"/>
    <property type="molecule type" value="Genomic_DNA"/>
</dbReference>
<dbReference type="RefSeq" id="WP_380817795.1">
    <property type="nucleotide sequence ID" value="NZ_JBHTJN010000001.1"/>
</dbReference>
<evidence type="ECO:0000313" key="2">
    <source>
        <dbReference type="EMBL" id="MFD0965291.1"/>
    </source>
</evidence>
<evidence type="ECO:0000256" key="1">
    <source>
        <dbReference type="SAM" id="MobiDB-lite"/>
    </source>
</evidence>
<name>A0ABW3I664_9PAST</name>
<sequence length="320" mass="37212">MKFSDALYGIGKPIAYYNGLAKPLGGAKVAIFFSQLFYWMDKTDNPLGVYKTQEEWEQETGLSRKEQETARKKLRDLGILIETHKRLEHRLYYRIDCEKLNEFMEELIAKNKEVGQCMKEASRNVQNVSPEMYESDIPTAPFAHSFFSRDYIHRLHTRNNPPNPLKGESADAEMSAEEFYSVENLSQDVNQAVDENSSDEKPSDGEAPSAVKKSQSSLKINYSAVAKLFNASIDKSERKLAKVAFPDKLSEKRKRKIKKMAEMFYKRVCEDWMQVFEDYFNDFFSNARDFYFGENNRGWRADFDFLLREDVFDKALEGNL</sequence>
<dbReference type="Proteomes" id="UP001596996">
    <property type="component" value="Unassembled WGS sequence"/>
</dbReference>
<protein>
    <submittedName>
        <fullName evidence="2">DNA replication protein</fullName>
    </submittedName>
</protein>
<gene>
    <name evidence="2" type="ORF">ACFQ02_00200</name>
</gene>
<comment type="caution">
    <text evidence="2">The sequence shown here is derived from an EMBL/GenBank/DDBJ whole genome shotgun (WGS) entry which is preliminary data.</text>
</comment>
<feature type="region of interest" description="Disordered" evidence="1">
    <location>
        <begin position="192"/>
        <end position="212"/>
    </location>
</feature>
<accession>A0ABW3I664</accession>
<keyword evidence="3" id="KW-1185">Reference proteome</keyword>